<organism evidence="1">
    <name type="scientific">Timema bartmani</name>
    <dbReference type="NCBI Taxonomy" id="61472"/>
    <lineage>
        <taxon>Eukaryota</taxon>
        <taxon>Metazoa</taxon>
        <taxon>Ecdysozoa</taxon>
        <taxon>Arthropoda</taxon>
        <taxon>Hexapoda</taxon>
        <taxon>Insecta</taxon>
        <taxon>Pterygota</taxon>
        <taxon>Neoptera</taxon>
        <taxon>Polyneoptera</taxon>
        <taxon>Phasmatodea</taxon>
        <taxon>Timematodea</taxon>
        <taxon>Timematoidea</taxon>
        <taxon>Timematidae</taxon>
        <taxon>Timema</taxon>
    </lineage>
</organism>
<dbReference type="EMBL" id="OD565328">
    <property type="protein sequence ID" value="CAD7441483.1"/>
    <property type="molecule type" value="Genomic_DNA"/>
</dbReference>
<evidence type="ECO:0000313" key="1">
    <source>
        <dbReference type="EMBL" id="CAD7441483.1"/>
    </source>
</evidence>
<accession>A0A7R9EUC8</accession>
<name>A0A7R9EUC8_9NEOP</name>
<reference evidence="1" key="1">
    <citation type="submission" date="2020-11" db="EMBL/GenBank/DDBJ databases">
        <authorList>
            <person name="Tran Van P."/>
        </authorList>
    </citation>
    <scope>NUCLEOTIDE SEQUENCE</scope>
</reference>
<proteinExistence type="predicted"/>
<gene>
    <name evidence="1" type="ORF">TBIB3V08_LOCUS3949</name>
</gene>
<protein>
    <submittedName>
        <fullName evidence="1">Uncharacterized protein</fullName>
    </submittedName>
</protein>
<dbReference type="AlphaFoldDB" id="A0A7R9EUC8"/>
<sequence>MLALSSLMEAASRVVWPGCGNTYGV</sequence>